<dbReference type="InterPro" id="IPR029068">
    <property type="entry name" value="Glyas_Bleomycin-R_OHBP_Dase"/>
</dbReference>
<dbReference type="InterPro" id="IPR004360">
    <property type="entry name" value="Glyas_Fos-R_dOase_dom"/>
</dbReference>
<dbReference type="Gene3D" id="3.10.180.10">
    <property type="entry name" value="2,3-Dihydroxybiphenyl 1,2-Dioxygenase, domain 1"/>
    <property type="match status" value="1"/>
</dbReference>
<comment type="caution">
    <text evidence="2">The sequence shown here is derived from an EMBL/GenBank/DDBJ whole genome shotgun (WGS) entry which is preliminary data.</text>
</comment>
<name>A0AAX1Q4K9_9BACI</name>
<proteinExistence type="predicted"/>
<dbReference type="EMBL" id="LVYK01000052">
    <property type="protein sequence ID" value="RAS73677.1"/>
    <property type="molecule type" value="Genomic_DNA"/>
</dbReference>
<dbReference type="PROSITE" id="PS51819">
    <property type="entry name" value="VOC"/>
    <property type="match status" value="1"/>
</dbReference>
<dbReference type="PANTHER" id="PTHR41294">
    <property type="entry name" value="CADMIUM-INDUCED PROTEIN CADI"/>
    <property type="match status" value="1"/>
</dbReference>
<gene>
    <name evidence="2" type="ORF">A3864_18830</name>
</gene>
<dbReference type="InterPro" id="IPR052393">
    <property type="entry name" value="Cadmium-induced_rsp"/>
</dbReference>
<dbReference type="SUPFAM" id="SSF54593">
    <property type="entry name" value="Glyoxalase/Bleomycin resistance protein/Dihydroxybiphenyl dioxygenase"/>
    <property type="match status" value="1"/>
</dbReference>
<dbReference type="GO" id="GO:0046686">
    <property type="term" value="P:response to cadmium ion"/>
    <property type="evidence" value="ECO:0007669"/>
    <property type="project" value="TreeGrafter"/>
</dbReference>
<organism evidence="2 3">
    <name type="scientific">Priestia endophytica</name>
    <dbReference type="NCBI Taxonomy" id="135735"/>
    <lineage>
        <taxon>Bacteria</taxon>
        <taxon>Bacillati</taxon>
        <taxon>Bacillota</taxon>
        <taxon>Bacilli</taxon>
        <taxon>Bacillales</taxon>
        <taxon>Bacillaceae</taxon>
        <taxon>Priestia</taxon>
    </lineage>
</organism>
<reference evidence="2 3" key="1">
    <citation type="submission" date="2016-03" db="EMBL/GenBank/DDBJ databases">
        <title>Comparison of Bacillus endophyticus and B. anthracis characteristics using whole genome sequence analysis and microbiological techniques.</title>
        <authorList>
            <person name="Lekota K.E."/>
            <person name="Mafofo J."/>
            <person name="Rees J."/>
            <person name="Muchadeyi F.C."/>
            <person name="Madoroba E."/>
            <person name="Van Heerden H."/>
        </authorList>
    </citation>
    <scope>NUCLEOTIDE SEQUENCE [LARGE SCALE GENOMIC DNA]</scope>
    <source>
        <strain evidence="2 3">3631_10C</strain>
    </source>
</reference>
<sequence length="112" mass="12868">MVVPLLSQLELNFTLNIHDKVEGNQVNHFGFQVETREEIAAHHLQLKKEGFFAREEMDTICCYAVQGKFLVTDPDGNEWELFYTKSDSEVQQIGASLEVENNKTSSFNCFCF</sequence>
<evidence type="ECO:0000313" key="3">
    <source>
        <dbReference type="Proteomes" id="UP000250174"/>
    </source>
</evidence>
<evidence type="ECO:0000313" key="2">
    <source>
        <dbReference type="EMBL" id="RAS73677.1"/>
    </source>
</evidence>
<accession>A0AAX1Q4K9</accession>
<feature type="domain" description="VOC" evidence="1">
    <location>
        <begin position="1"/>
        <end position="84"/>
    </location>
</feature>
<dbReference type="Pfam" id="PF00903">
    <property type="entry name" value="Glyoxalase"/>
    <property type="match status" value="1"/>
</dbReference>
<evidence type="ECO:0000259" key="1">
    <source>
        <dbReference type="PROSITE" id="PS51819"/>
    </source>
</evidence>
<protein>
    <recommendedName>
        <fullName evidence="1">VOC domain-containing protein</fullName>
    </recommendedName>
</protein>
<dbReference type="AlphaFoldDB" id="A0AAX1Q4K9"/>
<dbReference type="InterPro" id="IPR037523">
    <property type="entry name" value="VOC_core"/>
</dbReference>
<dbReference type="PANTHER" id="PTHR41294:SF1">
    <property type="entry name" value="CADMIUM-INDUCED PROTEIN CADI"/>
    <property type="match status" value="1"/>
</dbReference>
<dbReference type="Proteomes" id="UP000250174">
    <property type="component" value="Unassembled WGS sequence"/>
</dbReference>